<sequence>MNNVMKCQAATINEYFCHHKSLELAEFMSDINMPFDQQDRVLNAIQRLSKPSARKISIILELAGNNTMTEQLLK</sequence>
<dbReference type="Proteomes" id="UP001528411">
    <property type="component" value="Unassembled WGS sequence"/>
</dbReference>
<dbReference type="EMBL" id="JAQOMS010000002">
    <property type="protein sequence ID" value="MDC2890914.1"/>
    <property type="molecule type" value="Genomic_DNA"/>
</dbReference>
<reference evidence="1 2" key="1">
    <citation type="submission" date="2023-01" db="EMBL/GenBank/DDBJ databases">
        <title>Psychrosphaera sp. nov., isolated from marine algae.</title>
        <authorList>
            <person name="Bayburt H."/>
            <person name="Choi B.J."/>
            <person name="Kim J.M."/>
            <person name="Choi D.G."/>
            <person name="Jeon C.O."/>
        </authorList>
    </citation>
    <scope>NUCLEOTIDE SEQUENCE [LARGE SCALE GENOMIC DNA]</scope>
    <source>
        <strain evidence="1 2">G1-22</strain>
    </source>
</reference>
<dbReference type="RefSeq" id="WP_215965066.1">
    <property type="nucleotide sequence ID" value="NZ_JAQOMS010000002.1"/>
</dbReference>
<proteinExistence type="predicted"/>
<keyword evidence="2" id="KW-1185">Reference proteome</keyword>
<name>A0ABT5FI93_9GAMM</name>
<accession>A0ABT5FI93</accession>
<evidence type="ECO:0000313" key="1">
    <source>
        <dbReference type="EMBL" id="MDC2890914.1"/>
    </source>
</evidence>
<evidence type="ECO:0000313" key="2">
    <source>
        <dbReference type="Proteomes" id="UP001528411"/>
    </source>
</evidence>
<gene>
    <name evidence="1" type="ORF">PN838_21950</name>
</gene>
<organism evidence="1 2">
    <name type="scientific">Psychrosphaera algicola</name>
    <dbReference type="NCBI Taxonomy" id="3023714"/>
    <lineage>
        <taxon>Bacteria</taxon>
        <taxon>Pseudomonadati</taxon>
        <taxon>Pseudomonadota</taxon>
        <taxon>Gammaproteobacteria</taxon>
        <taxon>Alteromonadales</taxon>
        <taxon>Pseudoalteromonadaceae</taxon>
        <taxon>Psychrosphaera</taxon>
    </lineage>
</organism>
<comment type="caution">
    <text evidence="1">The sequence shown here is derived from an EMBL/GenBank/DDBJ whole genome shotgun (WGS) entry which is preliminary data.</text>
</comment>
<protein>
    <submittedName>
        <fullName evidence="1">Uncharacterized protein</fullName>
    </submittedName>
</protein>